<dbReference type="SMART" id="SM00990">
    <property type="entry name" value="VRR_NUC"/>
    <property type="match status" value="1"/>
</dbReference>
<evidence type="ECO:0000259" key="11">
    <source>
        <dbReference type="SMART" id="SM00990"/>
    </source>
</evidence>
<dbReference type="EMBL" id="BMKK01000002">
    <property type="protein sequence ID" value="GGD47084.1"/>
    <property type="molecule type" value="Genomic_DNA"/>
</dbReference>
<keyword evidence="7" id="KW-0479">Metal-binding</keyword>
<organism evidence="12 13">
    <name type="scientific">Emticicia aquatilis</name>
    <dbReference type="NCBI Taxonomy" id="1537369"/>
    <lineage>
        <taxon>Bacteria</taxon>
        <taxon>Pseudomonadati</taxon>
        <taxon>Bacteroidota</taxon>
        <taxon>Cytophagia</taxon>
        <taxon>Cytophagales</taxon>
        <taxon>Leadbetterellaceae</taxon>
        <taxon>Emticicia</taxon>
    </lineage>
</organism>
<dbReference type="PANTHER" id="PTHR15749:SF4">
    <property type="entry name" value="FANCONI-ASSOCIATED NUCLEASE 1"/>
    <property type="match status" value="1"/>
</dbReference>
<comment type="caution">
    <text evidence="12">The sequence shown here is derived from an EMBL/GenBank/DDBJ whole genome shotgun (WGS) entry which is preliminary data.</text>
</comment>
<sequence>MAIEQTPKNELPPKYYLEYFNYVLDFVQEKYRHILNEGEWRFLRKYYCLSEDAQCLFIRFSNRRGLFFRVNKLAYSELTDIPALLNELLEREFIESLNPEKHKTFSKEMLSVWTTKELVEQFSKLHTEKKTTYKKLKKEELVEAILQDFELAQIVEVLNSFEPIIKVCFEYEVTFMKFLFFGNRYLDMTEFVMRDMGLVQFETHDDDKLVARFNTRKDAEDKWLITDQNDLFSQLKDTAPALDVYDWFMNFADSVNDLSEVAKPSYERLIIKVATFLEKSKLLDEALLVYRLTEQVPSRERQVRTLQKLNHIDEAFSLCQQMIEYPKNADEKFYAIDFLNKLNTKKRTKKSTTSWLHQAESITVSIDFRHQVEMGVVDYYHQEGKLAVFSENHLWRAIFGLVFWDIVFDPSLVAFHHPFQRRPSDLYLPDFYEKRKDLIISHLDTFADVQDLLVYMGERYESKFGIANPFVVWLEEIWLIVRKAVELIEFEAMKKILHEMSKNLVEHLRGFPDLFMWDDIAGEYCFVEVKSPTDNLSNQQLSWLQYFQEIGVNAKVLRVYWKENDTLEEEQSSQQSTVDSSQ</sequence>
<evidence type="ECO:0000256" key="1">
    <source>
        <dbReference type="ARBA" id="ARBA00000983"/>
    </source>
</evidence>
<evidence type="ECO:0000256" key="9">
    <source>
        <dbReference type="ARBA" id="ARBA00022842"/>
    </source>
</evidence>
<evidence type="ECO:0000256" key="2">
    <source>
        <dbReference type="ARBA" id="ARBA00001936"/>
    </source>
</evidence>
<dbReference type="GO" id="GO:0036297">
    <property type="term" value="P:interstrand cross-link repair"/>
    <property type="evidence" value="ECO:0007669"/>
    <property type="project" value="InterPro"/>
</dbReference>
<dbReference type="EC" id="3.1.4.1" evidence="5"/>
<dbReference type="GO" id="GO:0004528">
    <property type="term" value="F:phosphodiesterase I activity"/>
    <property type="evidence" value="ECO:0007669"/>
    <property type="project" value="UniProtKB-EC"/>
</dbReference>
<keyword evidence="10" id="KW-0464">Manganese</keyword>
<proteinExistence type="inferred from homology"/>
<evidence type="ECO:0000313" key="12">
    <source>
        <dbReference type="EMBL" id="GGD47084.1"/>
    </source>
</evidence>
<comment type="cofactor">
    <cofactor evidence="3">
        <name>Mg(2+)</name>
        <dbReference type="ChEBI" id="CHEBI:18420"/>
    </cofactor>
</comment>
<dbReference type="InterPro" id="IPR049125">
    <property type="entry name" value="FAN1-like_WH"/>
</dbReference>
<gene>
    <name evidence="12" type="ORF">GCM10011514_08840</name>
</gene>
<keyword evidence="6" id="KW-0540">Nuclease</keyword>
<dbReference type="GO" id="GO:0003676">
    <property type="term" value="F:nucleic acid binding"/>
    <property type="evidence" value="ECO:0007669"/>
    <property type="project" value="InterPro"/>
</dbReference>
<evidence type="ECO:0000256" key="7">
    <source>
        <dbReference type="ARBA" id="ARBA00022723"/>
    </source>
</evidence>
<accession>A0A916YJV7</accession>
<dbReference type="Proteomes" id="UP000609064">
    <property type="component" value="Unassembled WGS sequence"/>
</dbReference>
<evidence type="ECO:0000256" key="8">
    <source>
        <dbReference type="ARBA" id="ARBA00022801"/>
    </source>
</evidence>
<dbReference type="Pfam" id="PF21315">
    <property type="entry name" value="FAN1_HTH"/>
    <property type="match status" value="1"/>
</dbReference>
<dbReference type="InterPro" id="IPR014883">
    <property type="entry name" value="VRR_NUC"/>
</dbReference>
<comment type="similarity">
    <text evidence="4">Belongs to the FAN1 family.</text>
</comment>
<keyword evidence="8" id="KW-0378">Hydrolase</keyword>
<reference evidence="12" key="1">
    <citation type="journal article" date="2014" name="Int. J. Syst. Evol. Microbiol.">
        <title>Complete genome sequence of Corynebacterium casei LMG S-19264T (=DSM 44701T), isolated from a smear-ripened cheese.</title>
        <authorList>
            <consortium name="US DOE Joint Genome Institute (JGI-PGF)"/>
            <person name="Walter F."/>
            <person name="Albersmeier A."/>
            <person name="Kalinowski J."/>
            <person name="Ruckert C."/>
        </authorList>
    </citation>
    <scope>NUCLEOTIDE SEQUENCE</scope>
    <source>
        <strain evidence="12">CGMCC 1.15958</strain>
    </source>
</reference>
<reference evidence="12" key="2">
    <citation type="submission" date="2020-09" db="EMBL/GenBank/DDBJ databases">
        <authorList>
            <person name="Sun Q."/>
            <person name="Zhou Y."/>
        </authorList>
    </citation>
    <scope>NUCLEOTIDE SEQUENCE</scope>
    <source>
        <strain evidence="12">CGMCC 1.15958</strain>
    </source>
</reference>
<dbReference type="RefSeq" id="WP_188764831.1">
    <property type="nucleotide sequence ID" value="NZ_BMKK01000002.1"/>
</dbReference>
<evidence type="ECO:0000256" key="5">
    <source>
        <dbReference type="ARBA" id="ARBA00012029"/>
    </source>
</evidence>
<dbReference type="PANTHER" id="PTHR15749">
    <property type="entry name" value="FANCONI-ASSOCIATED NUCLEASE 1"/>
    <property type="match status" value="1"/>
</dbReference>
<dbReference type="AlphaFoldDB" id="A0A916YJV7"/>
<dbReference type="InterPro" id="IPR033315">
    <property type="entry name" value="Fan1-like"/>
</dbReference>
<evidence type="ECO:0000256" key="3">
    <source>
        <dbReference type="ARBA" id="ARBA00001946"/>
    </source>
</evidence>
<evidence type="ECO:0000256" key="6">
    <source>
        <dbReference type="ARBA" id="ARBA00022722"/>
    </source>
</evidence>
<keyword evidence="9" id="KW-0460">Magnesium</keyword>
<protein>
    <recommendedName>
        <fullName evidence="5">phosphodiesterase I</fullName>
        <ecNumber evidence="5">3.1.4.1</ecNumber>
    </recommendedName>
</protein>
<dbReference type="InterPro" id="IPR011856">
    <property type="entry name" value="tRNA_endonuc-like_dom_sf"/>
</dbReference>
<dbReference type="GO" id="GO:0046872">
    <property type="term" value="F:metal ion binding"/>
    <property type="evidence" value="ECO:0007669"/>
    <property type="project" value="UniProtKB-KW"/>
</dbReference>
<evidence type="ECO:0000313" key="13">
    <source>
        <dbReference type="Proteomes" id="UP000609064"/>
    </source>
</evidence>
<comment type="cofactor">
    <cofactor evidence="2">
        <name>Mn(2+)</name>
        <dbReference type="ChEBI" id="CHEBI:29035"/>
    </cofactor>
</comment>
<evidence type="ECO:0000256" key="10">
    <source>
        <dbReference type="ARBA" id="ARBA00023211"/>
    </source>
</evidence>
<dbReference type="Pfam" id="PF08774">
    <property type="entry name" value="VRR_NUC"/>
    <property type="match status" value="1"/>
</dbReference>
<feature type="domain" description="VRR-NUC" evidence="11">
    <location>
        <begin position="447"/>
        <end position="561"/>
    </location>
</feature>
<name>A0A916YJV7_9BACT</name>
<comment type="catalytic activity">
    <reaction evidence="1">
        <text>Hydrolytically removes 5'-nucleotides successively from the 3'-hydroxy termini of 3'-hydroxy-terminated oligonucleotides.</text>
        <dbReference type="EC" id="3.1.4.1"/>
    </reaction>
</comment>
<evidence type="ECO:0000256" key="4">
    <source>
        <dbReference type="ARBA" id="ARBA00005533"/>
    </source>
</evidence>
<dbReference type="Gene3D" id="3.40.1350.10">
    <property type="match status" value="1"/>
</dbReference>
<keyword evidence="13" id="KW-1185">Reference proteome</keyword>